<dbReference type="Proteomes" id="UP000319980">
    <property type="component" value="Unassembled WGS sequence"/>
</dbReference>
<dbReference type="Pfam" id="PF13511">
    <property type="entry name" value="DUF4124"/>
    <property type="match status" value="1"/>
</dbReference>
<accession>A0A5C5U5J5</accession>
<name>A0A5C5U5J5_9GAMM</name>
<proteinExistence type="predicted"/>
<evidence type="ECO:0000313" key="4">
    <source>
        <dbReference type="EMBL" id="TWT21216.1"/>
    </source>
</evidence>
<keyword evidence="2" id="KW-0732">Signal</keyword>
<feature type="chain" id="PRO_5023150038" evidence="2">
    <location>
        <begin position="37"/>
        <end position="144"/>
    </location>
</feature>
<dbReference type="OrthoDB" id="7068596at2"/>
<evidence type="ECO:0000256" key="1">
    <source>
        <dbReference type="SAM" id="MobiDB-lite"/>
    </source>
</evidence>
<dbReference type="AlphaFoldDB" id="A0A5C5U5J5"/>
<feature type="compositionally biased region" description="Polar residues" evidence="1">
    <location>
        <begin position="60"/>
        <end position="69"/>
    </location>
</feature>
<feature type="compositionally biased region" description="Low complexity" evidence="1">
    <location>
        <begin position="70"/>
        <end position="89"/>
    </location>
</feature>
<keyword evidence="5" id="KW-1185">Reference proteome</keyword>
<feature type="signal peptide" evidence="2">
    <location>
        <begin position="1"/>
        <end position="36"/>
    </location>
</feature>
<feature type="domain" description="DUF4124" evidence="3">
    <location>
        <begin position="26"/>
        <end position="79"/>
    </location>
</feature>
<evidence type="ECO:0000259" key="3">
    <source>
        <dbReference type="Pfam" id="PF13511"/>
    </source>
</evidence>
<evidence type="ECO:0000313" key="5">
    <source>
        <dbReference type="Proteomes" id="UP000319980"/>
    </source>
</evidence>
<reference evidence="4 5" key="1">
    <citation type="journal article" date="2008" name="Int. J. Syst. Evol. Microbiol.">
        <title>Luteimonas marina sp. nov., isolated from seawater.</title>
        <authorList>
            <person name="Baik K.S."/>
            <person name="Park S.C."/>
            <person name="Kim M.S."/>
            <person name="Kim E.M."/>
            <person name="Park C."/>
            <person name="Chun J."/>
            <person name="Seong C.N."/>
        </authorList>
    </citation>
    <scope>NUCLEOTIDE SEQUENCE [LARGE SCALE GENOMIC DNA]</scope>
    <source>
        <strain evidence="4 5">FR1330</strain>
    </source>
</reference>
<dbReference type="EMBL" id="VOHK01000003">
    <property type="protein sequence ID" value="TWT21216.1"/>
    <property type="molecule type" value="Genomic_DNA"/>
</dbReference>
<feature type="region of interest" description="Disordered" evidence="1">
    <location>
        <begin position="50"/>
        <end position="90"/>
    </location>
</feature>
<evidence type="ECO:0000256" key="2">
    <source>
        <dbReference type="SAM" id="SignalP"/>
    </source>
</evidence>
<protein>
    <submittedName>
        <fullName evidence="4">DUF4124 domain-containing protein</fullName>
    </submittedName>
</protein>
<dbReference type="InterPro" id="IPR025392">
    <property type="entry name" value="DUF4124"/>
</dbReference>
<organism evidence="4 5">
    <name type="scientific">Luteimonas marina</name>
    <dbReference type="NCBI Taxonomy" id="488485"/>
    <lineage>
        <taxon>Bacteria</taxon>
        <taxon>Pseudomonadati</taxon>
        <taxon>Pseudomonadota</taxon>
        <taxon>Gammaproteobacteria</taxon>
        <taxon>Lysobacterales</taxon>
        <taxon>Lysobacteraceae</taxon>
        <taxon>Luteimonas</taxon>
    </lineage>
</organism>
<sequence length="144" mass="15071">MLESRHDRPRRSHAMPRLPFLALAALCLLAASAGHAGEVYQWKDANGVTHYSQTPPPKGSYQQRQITNSGASAAQQAAAPGEAQAESPQCATARANVTALTGDRPVHEAGEDGQPGRALNDAERASQLELANAAVKAYCTTPAG</sequence>
<gene>
    <name evidence="4" type="ORF">FQY83_07595</name>
</gene>
<comment type="caution">
    <text evidence="4">The sequence shown here is derived from an EMBL/GenBank/DDBJ whole genome shotgun (WGS) entry which is preliminary data.</text>
</comment>